<feature type="transmembrane region" description="Helical" evidence="17">
    <location>
        <begin position="333"/>
        <end position="351"/>
    </location>
</feature>
<evidence type="ECO:0000256" key="4">
    <source>
        <dbReference type="ARBA" id="ARBA00021096"/>
    </source>
</evidence>
<feature type="transmembrane region" description="Helical" evidence="17">
    <location>
        <begin position="372"/>
        <end position="390"/>
    </location>
</feature>
<feature type="transmembrane region" description="Helical" evidence="17">
    <location>
        <begin position="6"/>
        <end position="23"/>
    </location>
</feature>
<keyword evidence="5 17" id="KW-0813">Transport</keyword>
<dbReference type="Pfam" id="PF06455">
    <property type="entry name" value="NADH5_C"/>
    <property type="match status" value="1"/>
</dbReference>
<keyword evidence="6" id="KW-0679">Respiratory chain</keyword>
<evidence type="ECO:0000256" key="6">
    <source>
        <dbReference type="ARBA" id="ARBA00022660"/>
    </source>
</evidence>
<evidence type="ECO:0000256" key="13">
    <source>
        <dbReference type="ARBA" id="ARBA00023075"/>
    </source>
</evidence>
<feature type="transmembrane region" description="Helical" evidence="17">
    <location>
        <begin position="457"/>
        <end position="475"/>
    </location>
</feature>
<evidence type="ECO:0000313" key="21">
    <source>
        <dbReference type="EMBL" id="ALT31482.1"/>
    </source>
</evidence>
<evidence type="ECO:0000256" key="12">
    <source>
        <dbReference type="ARBA" id="ARBA00023027"/>
    </source>
</evidence>
<dbReference type="EMBL" id="KR704425">
    <property type="protein sequence ID" value="ALT31482.1"/>
    <property type="molecule type" value="Genomic_DNA"/>
</dbReference>
<evidence type="ECO:0000256" key="17">
    <source>
        <dbReference type="RuleBase" id="RU003404"/>
    </source>
</evidence>
<comment type="catalytic activity">
    <reaction evidence="16 17">
        <text>a ubiquinone + NADH + 5 H(+)(in) = a ubiquinol + NAD(+) + 4 H(+)(out)</text>
        <dbReference type="Rhea" id="RHEA:29091"/>
        <dbReference type="Rhea" id="RHEA-COMP:9565"/>
        <dbReference type="Rhea" id="RHEA-COMP:9566"/>
        <dbReference type="ChEBI" id="CHEBI:15378"/>
        <dbReference type="ChEBI" id="CHEBI:16389"/>
        <dbReference type="ChEBI" id="CHEBI:17976"/>
        <dbReference type="ChEBI" id="CHEBI:57540"/>
        <dbReference type="ChEBI" id="CHEBI:57945"/>
        <dbReference type="EC" id="7.1.1.2"/>
    </reaction>
</comment>
<dbReference type="PRINTS" id="PR01435">
    <property type="entry name" value="NPOXDRDTASE5"/>
</dbReference>
<feature type="transmembrane region" description="Helical" evidence="17">
    <location>
        <begin position="72"/>
        <end position="101"/>
    </location>
</feature>
<feature type="transmembrane region" description="Helical" evidence="17">
    <location>
        <begin position="137"/>
        <end position="155"/>
    </location>
</feature>
<keyword evidence="12 17" id="KW-0520">NAD</keyword>
<dbReference type="NCBIfam" id="NF005141">
    <property type="entry name" value="PRK06590.1"/>
    <property type="match status" value="1"/>
</dbReference>
<evidence type="ECO:0000256" key="11">
    <source>
        <dbReference type="ARBA" id="ARBA00022989"/>
    </source>
</evidence>
<feature type="transmembrane region" description="Helical" evidence="17">
    <location>
        <begin position="113"/>
        <end position="131"/>
    </location>
</feature>
<dbReference type="GeneID" id="26834860"/>
<dbReference type="RefSeq" id="YP_009229334.1">
    <property type="nucleotide sequence ID" value="NC_029238.1"/>
</dbReference>
<evidence type="ECO:0000259" key="18">
    <source>
        <dbReference type="Pfam" id="PF00361"/>
    </source>
</evidence>
<keyword evidence="13 17" id="KW-0830">Ubiquinone</keyword>
<evidence type="ECO:0000256" key="9">
    <source>
        <dbReference type="ARBA" id="ARBA00022967"/>
    </source>
</evidence>
<proteinExistence type="inferred from homology"/>
<reference evidence="21" key="1">
    <citation type="journal article" date="2016" name="PLoS ONE">
        <title>Complete mitochondrial genome of the Verticillium-wilt causing plant pathogen Verticillium nonalfalfae.</title>
        <authorList>
            <person name="Jelen V."/>
            <person name="de Jonge R."/>
            <person name="van de Peer Y."/>
            <person name="Javornik B."/>
            <person name="Jakse J."/>
        </authorList>
    </citation>
    <scope>NUCLEOTIDE SEQUENCE</scope>
</reference>
<feature type="transmembrane region" description="Helical" evidence="17">
    <location>
        <begin position="273"/>
        <end position="294"/>
    </location>
</feature>
<feature type="domain" description="NADH dehydrogenase subunit 5 C-terminal" evidence="20">
    <location>
        <begin position="508"/>
        <end position="627"/>
    </location>
</feature>
<organism evidence="21">
    <name type="scientific">Verticillium nonalfalfae</name>
    <dbReference type="NCBI Taxonomy" id="1051616"/>
    <lineage>
        <taxon>Eukaryota</taxon>
        <taxon>Fungi</taxon>
        <taxon>Dikarya</taxon>
        <taxon>Ascomycota</taxon>
        <taxon>Pezizomycotina</taxon>
        <taxon>Sordariomycetes</taxon>
        <taxon>Hypocreomycetidae</taxon>
        <taxon>Glomerellales</taxon>
        <taxon>Plectosphaerellaceae</taxon>
        <taxon>Verticillium</taxon>
    </lineage>
</organism>
<dbReference type="InterPro" id="IPR001516">
    <property type="entry name" value="Proton_antipo_N"/>
</dbReference>
<keyword evidence="7 17" id="KW-0812">Transmembrane</keyword>
<evidence type="ECO:0000256" key="1">
    <source>
        <dbReference type="ARBA" id="ARBA00003257"/>
    </source>
</evidence>
<dbReference type="GO" id="GO:0008137">
    <property type="term" value="F:NADH dehydrogenase (ubiquinone) activity"/>
    <property type="evidence" value="ECO:0007669"/>
    <property type="project" value="UniProtKB-EC"/>
</dbReference>
<dbReference type="GO" id="GO:0042773">
    <property type="term" value="P:ATP synthesis coupled electron transport"/>
    <property type="evidence" value="ECO:0007669"/>
    <property type="project" value="InterPro"/>
</dbReference>
<evidence type="ECO:0000256" key="3">
    <source>
        <dbReference type="ARBA" id="ARBA00012944"/>
    </source>
</evidence>
<evidence type="ECO:0000256" key="7">
    <source>
        <dbReference type="ARBA" id="ARBA00022692"/>
    </source>
</evidence>
<dbReference type="InterPro" id="IPR018393">
    <property type="entry name" value="NADHpl_OxRdtase_5_subgr"/>
</dbReference>
<keyword evidence="10" id="KW-0249">Electron transport</keyword>
<feature type="transmembrane region" description="Helical" evidence="17">
    <location>
        <begin position="243"/>
        <end position="261"/>
    </location>
</feature>
<dbReference type="PANTHER" id="PTHR42829:SF2">
    <property type="entry name" value="NADH-UBIQUINONE OXIDOREDUCTASE CHAIN 5"/>
    <property type="match status" value="1"/>
</dbReference>
<dbReference type="InterPro" id="IPR003945">
    <property type="entry name" value="NU5C-like"/>
</dbReference>
<dbReference type="PRINTS" id="PR01434">
    <property type="entry name" value="NADHDHGNASE5"/>
</dbReference>
<feature type="transmembrane region" description="Helical" evidence="17">
    <location>
        <begin position="30"/>
        <end position="52"/>
    </location>
</feature>
<comment type="similarity">
    <text evidence="17">Belongs to the complex I subunit 5 family.</text>
</comment>
<comment type="function">
    <text evidence="17">Core subunit of the mitochondrial membrane respiratory chain NADH dehydrogenase (Complex I) which catalyzes electron transfer from NADH through the respiratory chain, using ubiquinone as an electron acceptor. Essential for the catalytic activity and assembly of complex I.</text>
</comment>
<evidence type="ECO:0000256" key="2">
    <source>
        <dbReference type="ARBA" id="ARBA00004448"/>
    </source>
</evidence>
<gene>
    <name evidence="21" type="primary">nadh5</name>
</gene>
<dbReference type="GO" id="GO:0003954">
    <property type="term" value="F:NADH dehydrogenase activity"/>
    <property type="evidence" value="ECO:0007669"/>
    <property type="project" value="TreeGrafter"/>
</dbReference>
<dbReference type="InterPro" id="IPR010934">
    <property type="entry name" value="NADH_DH_su5_C"/>
</dbReference>
<feature type="transmembrane region" description="Helical" evidence="17">
    <location>
        <begin position="176"/>
        <end position="197"/>
    </location>
</feature>
<dbReference type="EC" id="7.1.1.2" evidence="3 17"/>
<protein>
    <recommendedName>
        <fullName evidence="4 17">NADH-ubiquinone oxidoreductase chain 5</fullName>
        <ecNumber evidence="3 17">7.1.1.2</ecNumber>
    </recommendedName>
</protein>
<keyword evidence="15 17" id="KW-0472">Membrane</keyword>
<evidence type="ECO:0000256" key="16">
    <source>
        <dbReference type="ARBA" id="ARBA00049551"/>
    </source>
</evidence>
<feature type="transmembrane region" description="Helical" evidence="17">
    <location>
        <begin position="301"/>
        <end position="327"/>
    </location>
</feature>
<feature type="transmembrane region" description="Helical" evidence="17">
    <location>
        <begin position="410"/>
        <end position="436"/>
    </location>
</feature>
<keyword evidence="11 17" id="KW-1133">Transmembrane helix</keyword>
<keyword evidence="9" id="KW-1278">Translocase</keyword>
<keyword evidence="8" id="KW-0999">Mitochondrion inner membrane</keyword>
<evidence type="ECO:0000259" key="19">
    <source>
        <dbReference type="Pfam" id="PF00662"/>
    </source>
</evidence>
<evidence type="ECO:0000256" key="14">
    <source>
        <dbReference type="ARBA" id="ARBA00023128"/>
    </source>
</evidence>
<evidence type="ECO:0000256" key="8">
    <source>
        <dbReference type="ARBA" id="ARBA00022792"/>
    </source>
</evidence>
<feature type="transmembrane region" description="Helical" evidence="17">
    <location>
        <begin position="516"/>
        <end position="536"/>
    </location>
</feature>
<comment type="subcellular location">
    <subcellularLocation>
        <location evidence="2">Mitochondrion inner membrane</location>
        <topology evidence="2">Multi-pass membrane protein</topology>
    </subcellularLocation>
</comment>
<feature type="transmembrane region" description="Helical" evidence="17">
    <location>
        <begin position="644"/>
        <end position="661"/>
    </location>
</feature>
<dbReference type="AlphaFoldDB" id="A0A0U2JSR5"/>
<dbReference type="Pfam" id="PF00361">
    <property type="entry name" value="Proton_antipo_M"/>
    <property type="match status" value="1"/>
</dbReference>
<dbReference type="NCBIfam" id="TIGR01974">
    <property type="entry name" value="NDH_I_L"/>
    <property type="match status" value="1"/>
</dbReference>
<feature type="transmembrane region" description="Helical" evidence="17">
    <location>
        <begin position="203"/>
        <end position="222"/>
    </location>
</feature>
<dbReference type="PANTHER" id="PTHR42829">
    <property type="entry name" value="NADH-UBIQUINONE OXIDOREDUCTASE CHAIN 5"/>
    <property type="match status" value="1"/>
</dbReference>
<evidence type="ECO:0000256" key="5">
    <source>
        <dbReference type="ARBA" id="ARBA00022448"/>
    </source>
</evidence>
<evidence type="ECO:0000259" key="20">
    <source>
        <dbReference type="Pfam" id="PF06455"/>
    </source>
</evidence>
<dbReference type="GO" id="GO:0015990">
    <property type="term" value="P:electron transport coupled proton transport"/>
    <property type="evidence" value="ECO:0007669"/>
    <property type="project" value="TreeGrafter"/>
</dbReference>
<dbReference type="Pfam" id="PF00662">
    <property type="entry name" value="Proton_antipo_N"/>
    <property type="match status" value="1"/>
</dbReference>
<feature type="domain" description="NADH:quinone oxidoreductase/Mrp antiporter transmembrane" evidence="18">
    <location>
        <begin position="130"/>
        <end position="414"/>
    </location>
</feature>
<dbReference type="InterPro" id="IPR001750">
    <property type="entry name" value="ND/Mrp_TM"/>
</dbReference>
<feature type="transmembrane region" description="Helical" evidence="17">
    <location>
        <begin position="620"/>
        <end position="638"/>
    </location>
</feature>
<accession>A0A0U2JSR5</accession>
<name>A0A0U2JSR5_9PEZI</name>
<dbReference type="Gene3D" id="1.20.5.2700">
    <property type="match status" value="1"/>
</dbReference>
<dbReference type="GO" id="GO:0005743">
    <property type="term" value="C:mitochondrial inner membrane"/>
    <property type="evidence" value="ECO:0007669"/>
    <property type="project" value="UniProtKB-SubCell"/>
</dbReference>
<feature type="domain" description="NADH-Ubiquinone oxidoreductase (complex I) chain 5 N-terminal" evidence="19">
    <location>
        <begin position="64"/>
        <end position="114"/>
    </location>
</feature>
<geneLocation type="mitochondrion" evidence="21"/>
<evidence type="ECO:0000256" key="15">
    <source>
        <dbReference type="ARBA" id="ARBA00023136"/>
    </source>
</evidence>
<keyword evidence="14 17" id="KW-0496">Mitochondrion</keyword>
<sequence length="667" mass="74316">MYLSIIVLPLLGSIISGFFGRKVGISGARFLTSSSIIITTLMAIIAFFEVGFNNSPVFLHLFKWINSETFNIVWSFQFDSLTVSMLIPVLIISSLVHIYSISYMSSDPHNQRFFSYLSLFTFMMIILVTANNYLLMFVGWEGVGVCSYLLVSFWFTRIAANQSSMSAFLTNRVGDCLLTVGMFAILWSLGNLDYTLVFSLTPYINENTIIIIGICLLIGAMAKSSQLGLHIWLPMAMEGPTPVSALIHAATMVTAGVYLLIRSSPLIEYSSTILLICLWLGAVTTVFSSLIGLFQQDIKKIIAYSTMSQLGMMVIAIGLSSYNIALFHLVNHAFYKGLLFLGAGSVIHGVGDNQDLRKYGGLKEYLPLTYSVILIASLSLVAFPFMTGFYSKDFILESAYGQYHFSSIAVYFIATIGAIFTTLYSVKILYLAFLANPNGSAKYYPSKDKNVSHEGDIFLILPLVVLAIFSIYFGFLTKDIFIGLGSGFFTDNSIYIHPNHEILIDTEFAVPTLFKLLPFFFTIFFTIIAIVYFEFLPNLVNSFKLSGLGYNIYGFFNQRFLVEFFYNKYIVNVVLNMGGQTTKILDKGSIEILGPFGLEKTLLNLSKIISGLNTGIVTNYALYILTGFVVYVSLYLSLGDSLDLFILVSLFSIIILVFYNSKTRSVQ</sequence>
<comment type="function">
    <text evidence="1">Core subunit of the mitochondrial membrane respiratory chain NADH dehydrogenase (Complex I) that is believed to belong to the minimal assembly required for catalysis. Complex I functions in the transfer of electrons from NADH to the respiratory chain. The immediate electron acceptor for the enzyme is believed to be ubiquinone.</text>
</comment>
<evidence type="ECO:0000256" key="10">
    <source>
        <dbReference type="ARBA" id="ARBA00022982"/>
    </source>
</evidence>